<sequence>MLRLIGGGQGGPYIGRKVIGVKRTALPLGNDDHLIAGPHSLVGIVTVWPKLFGEMEPVLALE</sequence>
<protein>
    <submittedName>
        <fullName evidence="1">Uncharacterized protein</fullName>
    </submittedName>
</protein>
<accession>A0A4R2IBF9</accession>
<dbReference type="Proteomes" id="UP000294862">
    <property type="component" value="Unassembled WGS sequence"/>
</dbReference>
<name>A0A4R2IBF9_9GAMM</name>
<evidence type="ECO:0000313" key="2">
    <source>
        <dbReference type="Proteomes" id="UP000294862"/>
    </source>
</evidence>
<evidence type="ECO:0000313" key="1">
    <source>
        <dbReference type="EMBL" id="TCO41462.1"/>
    </source>
</evidence>
<dbReference type="AlphaFoldDB" id="A0A4R2IBF9"/>
<comment type="caution">
    <text evidence="1">The sequence shown here is derived from an EMBL/GenBank/DDBJ whole genome shotgun (WGS) entry which is preliminary data.</text>
</comment>
<organism evidence="1 2">
    <name type="scientific">Dokdonella fugitiva</name>
    <dbReference type="NCBI Taxonomy" id="328517"/>
    <lineage>
        <taxon>Bacteria</taxon>
        <taxon>Pseudomonadati</taxon>
        <taxon>Pseudomonadota</taxon>
        <taxon>Gammaproteobacteria</taxon>
        <taxon>Lysobacterales</taxon>
        <taxon>Rhodanobacteraceae</taxon>
        <taxon>Dokdonella</taxon>
    </lineage>
</organism>
<dbReference type="EMBL" id="SLWQ01000003">
    <property type="protein sequence ID" value="TCO41462.1"/>
    <property type="molecule type" value="Genomic_DNA"/>
</dbReference>
<gene>
    <name evidence="1" type="ORF">EV148_103382</name>
</gene>
<keyword evidence="2" id="KW-1185">Reference proteome</keyword>
<proteinExistence type="predicted"/>
<reference evidence="1 2" key="1">
    <citation type="journal article" date="2015" name="Stand. Genomic Sci.">
        <title>Genomic Encyclopedia of Bacterial and Archaeal Type Strains, Phase III: the genomes of soil and plant-associated and newly described type strains.</title>
        <authorList>
            <person name="Whitman W.B."/>
            <person name="Woyke T."/>
            <person name="Klenk H.P."/>
            <person name="Zhou Y."/>
            <person name="Lilburn T.G."/>
            <person name="Beck B.J."/>
            <person name="De Vos P."/>
            <person name="Vandamme P."/>
            <person name="Eisen J.A."/>
            <person name="Garrity G."/>
            <person name="Hugenholtz P."/>
            <person name="Kyrpides N.C."/>
        </authorList>
    </citation>
    <scope>NUCLEOTIDE SEQUENCE [LARGE SCALE GENOMIC DNA]</scope>
    <source>
        <strain evidence="1 2">A3</strain>
    </source>
</reference>